<evidence type="ECO:0000313" key="7">
    <source>
        <dbReference type="Proteomes" id="UP001199816"/>
    </source>
</evidence>
<feature type="domain" description="Cytochrome c" evidence="5">
    <location>
        <begin position="53"/>
        <end position="152"/>
    </location>
</feature>
<feature type="domain" description="Cytochrome c" evidence="5">
    <location>
        <begin position="198"/>
        <end position="292"/>
    </location>
</feature>
<name>A0ABS8PL93_9BACT</name>
<evidence type="ECO:0000256" key="4">
    <source>
        <dbReference type="PROSITE-ProRule" id="PRU00433"/>
    </source>
</evidence>
<keyword evidence="1 4" id="KW-0349">Heme</keyword>
<evidence type="ECO:0000256" key="1">
    <source>
        <dbReference type="ARBA" id="ARBA00022617"/>
    </source>
</evidence>
<dbReference type="InterPro" id="IPR051459">
    <property type="entry name" value="Cytochrome_c-type_DH"/>
</dbReference>
<protein>
    <submittedName>
        <fullName evidence="6">Cytochrome c</fullName>
    </submittedName>
</protein>
<evidence type="ECO:0000256" key="3">
    <source>
        <dbReference type="ARBA" id="ARBA00023004"/>
    </source>
</evidence>
<dbReference type="EMBL" id="JAJNEC010000003">
    <property type="protein sequence ID" value="MCD2421874.1"/>
    <property type="molecule type" value="Genomic_DNA"/>
</dbReference>
<evidence type="ECO:0000313" key="6">
    <source>
        <dbReference type="EMBL" id="MCD2421874.1"/>
    </source>
</evidence>
<reference evidence="6 7" key="1">
    <citation type="submission" date="2021-11" db="EMBL/GenBank/DDBJ databases">
        <title>Genomic of Niabella pedocola.</title>
        <authorList>
            <person name="Wu T."/>
        </authorList>
    </citation>
    <scope>NUCLEOTIDE SEQUENCE [LARGE SCALE GENOMIC DNA]</scope>
    <source>
        <strain evidence="6 7">JCM 31011</strain>
    </source>
</reference>
<sequence>MLRKIFKWSGIVLAALLILTLVAYAGISLNVHNRMQERYRYTVAPVTILSDSVSLLKGAHLLAIKGCYECHGTQMSGKIIADDGMIGRVSAANLTRGRGGLPADYTSEDWFRALQHGIGKDGRPLVLMPAQETAMMSESDMAAIIAYCNRLPPVNNQLPPTSIGPAARILAFFDKIPLLPVEKIDHLRTLDKVADTLEGIGQGKYLAASCSGCHGADLKGGEALLPGMLPAPDLSAGGNTGKWTQAQFIYTLRTGTTPSGHPMKNEDMPWQMTARYTDKELASLYQYFRSLK</sequence>
<dbReference type="RefSeq" id="WP_231002775.1">
    <property type="nucleotide sequence ID" value="NZ_JAJNEC010000003.1"/>
</dbReference>
<keyword evidence="3 4" id="KW-0408">Iron</keyword>
<accession>A0ABS8PL93</accession>
<dbReference type="InterPro" id="IPR009056">
    <property type="entry name" value="Cyt_c-like_dom"/>
</dbReference>
<dbReference type="Gene3D" id="1.10.760.10">
    <property type="entry name" value="Cytochrome c-like domain"/>
    <property type="match status" value="2"/>
</dbReference>
<organism evidence="6 7">
    <name type="scientific">Niabella pedocola</name>
    <dbReference type="NCBI Taxonomy" id="1752077"/>
    <lineage>
        <taxon>Bacteria</taxon>
        <taxon>Pseudomonadati</taxon>
        <taxon>Bacteroidota</taxon>
        <taxon>Chitinophagia</taxon>
        <taxon>Chitinophagales</taxon>
        <taxon>Chitinophagaceae</taxon>
        <taxon>Niabella</taxon>
    </lineage>
</organism>
<dbReference type="PANTHER" id="PTHR35008:SF8">
    <property type="entry name" value="ALCOHOL DEHYDROGENASE CYTOCHROME C SUBUNIT"/>
    <property type="match status" value="1"/>
</dbReference>
<dbReference type="SUPFAM" id="SSF46626">
    <property type="entry name" value="Cytochrome c"/>
    <property type="match status" value="2"/>
</dbReference>
<proteinExistence type="predicted"/>
<dbReference type="InterPro" id="IPR036909">
    <property type="entry name" value="Cyt_c-like_dom_sf"/>
</dbReference>
<evidence type="ECO:0000259" key="5">
    <source>
        <dbReference type="PROSITE" id="PS51007"/>
    </source>
</evidence>
<dbReference type="Pfam" id="PF00034">
    <property type="entry name" value="Cytochrom_C"/>
    <property type="match status" value="1"/>
</dbReference>
<dbReference type="Proteomes" id="UP001199816">
    <property type="component" value="Unassembled WGS sequence"/>
</dbReference>
<comment type="caution">
    <text evidence="6">The sequence shown here is derived from an EMBL/GenBank/DDBJ whole genome shotgun (WGS) entry which is preliminary data.</text>
</comment>
<keyword evidence="7" id="KW-1185">Reference proteome</keyword>
<dbReference type="PROSITE" id="PS51007">
    <property type="entry name" value="CYTC"/>
    <property type="match status" value="2"/>
</dbReference>
<dbReference type="Pfam" id="PF13442">
    <property type="entry name" value="Cytochrome_CBB3"/>
    <property type="match status" value="1"/>
</dbReference>
<gene>
    <name evidence="6" type="ORF">LQ567_03815</name>
</gene>
<dbReference type="PANTHER" id="PTHR35008">
    <property type="entry name" value="BLL4482 PROTEIN-RELATED"/>
    <property type="match status" value="1"/>
</dbReference>
<keyword evidence="2 4" id="KW-0479">Metal-binding</keyword>
<evidence type="ECO:0000256" key="2">
    <source>
        <dbReference type="ARBA" id="ARBA00022723"/>
    </source>
</evidence>